<dbReference type="Gene3D" id="1.50.10.20">
    <property type="match status" value="1"/>
</dbReference>
<evidence type="ECO:0000313" key="2">
    <source>
        <dbReference type="Proteomes" id="UP001166251"/>
    </source>
</evidence>
<name>A0ABS7EDS1_9GAMM</name>
<organism evidence="1 2">
    <name type="scientific">Neiella holothuriorum</name>
    <dbReference type="NCBI Taxonomy" id="2870530"/>
    <lineage>
        <taxon>Bacteria</taxon>
        <taxon>Pseudomonadati</taxon>
        <taxon>Pseudomonadota</taxon>
        <taxon>Gammaproteobacteria</taxon>
        <taxon>Alteromonadales</taxon>
        <taxon>Echinimonadaceae</taxon>
        <taxon>Neiella</taxon>
    </lineage>
</organism>
<proteinExistence type="predicted"/>
<dbReference type="Proteomes" id="UP001166251">
    <property type="component" value="Unassembled WGS sequence"/>
</dbReference>
<keyword evidence="1" id="KW-0456">Lyase</keyword>
<keyword evidence="2" id="KW-1185">Reference proteome</keyword>
<dbReference type="EMBL" id="JAHZSS010000004">
    <property type="protein sequence ID" value="MBW8190487.1"/>
    <property type="molecule type" value="Genomic_DNA"/>
</dbReference>
<sequence length="361" mass="41225">MAYANQVLHYPAPQTDIAKLLNKYRSIGKLKQYQHNQQHIALNLLTWQLDNGGFSTEREAHYAQPWDGVTAKTKWMSQGVELATIDDGATIAELRFLAQSYDNSNAAQRQQIKSGFTKGLDWLLKAQHPTGSWPQVYPLRHHRPYSNLATFNDHAIIRVMVLFADILTQQPPFKTDLVPEEYNSILEQALERGVEFIIASQISNDGQLTIWPAQLDPISYTPKQARAYEFPSKSSRESVGILAFLMNYRTVNNSAQNRRINQAIDAGIRWLKENRKPDLYYDKPKGMFISRQGSSLWYRFYEVDNNQYFFADRDGKKKLNISDVSMERRTGYSWAGDFASKLIAAYEQGAASPSTPAEDTP</sequence>
<evidence type="ECO:0000313" key="1">
    <source>
        <dbReference type="EMBL" id="MBW8190487.1"/>
    </source>
</evidence>
<dbReference type="RefSeq" id="WP_220103171.1">
    <property type="nucleotide sequence ID" value="NZ_JAHZSS010000004.1"/>
</dbReference>
<comment type="caution">
    <text evidence="1">The sequence shown here is derived from an EMBL/GenBank/DDBJ whole genome shotgun (WGS) entry which is preliminary data.</text>
</comment>
<dbReference type="NCBIfam" id="TIGR02474">
    <property type="entry name" value="pec_lyase"/>
    <property type="match status" value="1"/>
</dbReference>
<dbReference type="SUPFAM" id="SSF81853">
    <property type="entry name" value="Family 10 polysaccharide lyase"/>
    <property type="match status" value="1"/>
</dbReference>
<reference evidence="1" key="1">
    <citation type="submission" date="2021-07" db="EMBL/GenBank/DDBJ databases">
        <title>Neiella marina sp. nov., isolated from the intestinal content of sea cucumber Apostichopus japonicus.</title>
        <authorList>
            <person name="Bai X."/>
        </authorList>
    </citation>
    <scope>NUCLEOTIDE SEQUENCE</scope>
    <source>
        <strain evidence="1">126</strain>
    </source>
</reference>
<gene>
    <name evidence="1" type="primary">pelA</name>
    <name evidence="1" type="ORF">K0504_05505</name>
</gene>
<dbReference type="InterPro" id="IPR012669">
    <property type="entry name" value="Pectate_lyase"/>
</dbReference>
<dbReference type="Pfam" id="PF09492">
    <property type="entry name" value="Pec_lyase"/>
    <property type="match status" value="1"/>
</dbReference>
<protein>
    <submittedName>
        <fullName evidence="1">Pectate lyase</fullName>
        <ecNumber evidence="1">4.2.2.2</ecNumber>
    </submittedName>
</protein>
<dbReference type="EC" id="4.2.2.2" evidence="1"/>
<dbReference type="GO" id="GO:0030570">
    <property type="term" value="F:pectate lyase activity"/>
    <property type="evidence" value="ECO:0007669"/>
    <property type="project" value="UniProtKB-EC"/>
</dbReference>
<accession>A0ABS7EDS1</accession>